<dbReference type="EMBL" id="JALLPJ020000227">
    <property type="protein sequence ID" value="KAL3798201.1"/>
    <property type="molecule type" value="Genomic_DNA"/>
</dbReference>
<reference evidence="2 3" key="1">
    <citation type="submission" date="2024-10" db="EMBL/GenBank/DDBJ databases">
        <title>Updated reference genomes for cyclostephanoid diatoms.</title>
        <authorList>
            <person name="Roberts W.R."/>
            <person name="Alverson A.J."/>
        </authorList>
    </citation>
    <scope>NUCLEOTIDE SEQUENCE [LARGE SCALE GENOMIC DNA]</scope>
    <source>
        <strain evidence="2 3">AJA010-31</strain>
    </source>
</reference>
<dbReference type="Gene3D" id="2.120.10.80">
    <property type="entry name" value="Kelch-type beta propeller"/>
    <property type="match status" value="1"/>
</dbReference>
<comment type="caution">
    <text evidence="2">The sequence shown here is derived from an EMBL/GenBank/DDBJ whole genome shotgun (WGS) entry which is preliminary data.</text>
</comment>
<keyword evidence="3" id="KW-1185">Reference proteome</keyword>
<dbReference type="InterPro" id="IPR015915">
    <property type="entry name" value="Kelch-typ_b-propeller"/>
</dbReference>
<keyword evidence="1" id="KW-0812">Transmembrane</keyword>
<name>A0ABD3QFD1_9STRA</name>
<dbReference type="SUPFAM" id="SSF117281">
    <property type="entry name" value="Kelch motif"/>
    <property type="match status" value="1"/>
</dbReference>
<dbReference type="PANTHER" id="PTHR31485:SF7">
    <property type="entry name" value="PEPTIDYL SERINE ALPHA-GALACTOSYLTRANSFERASE"/>
    <property type="match status" value="1"/>
</dbReference>
<evidence type="ECO:0000313" key="2">
    <source>
        <dbReference type="EMBL" id="KAL3798201.1"/>
    </source>
</evidence>
<dbReference type="PANTHER" id="PTHR31485">
    <property type="entry name" value="PEPTIDYL SERINE ALPHA-GALACTOSYLTRANSFERASE"/>
    <property type="match status" value="1"/>
</dbReference>
<protein>
    <submittedName>
        <fullName evidence="2">Uncharacterized protein</fullName>
    </submittedName>
</protein>
<sequence>MNKQTKRKLRIGPAQVLAAAFILILVSLSSFLLLLDLPSDETTDANTAAIASIVANNTDSSTFVSKVKPKNSYHFLISSDCTSYQRWEVLTLLHSAQSIRQCGRYTWIVSGCLQDHQADLGKGRGGANSDKLTRSLLLGEVTRHFPINISNHTTAKESLGNNQDDDDCHTIHPHVHFTPDFTNMSVYGGPYADGKLKRGFVGRNGKLQRGNFGNTYPFNNKPNGLNHWIVDFLKSDDRRDESVVLIDPDFLFLNKFEVDELVLKGKPAAAKYGLGAQFLDFNLTTICIRAPFTKEGSREVIPCPFIIVSSQDVNKYYSAGPPYVIHIEDVLSISKRWADLVPPTYDEYPLLYAEMFAYSMAAADLGLKHNLVKNLFAGCMTGWPHTHDKTDHDALQLSAKMYVDLIESDPLGVEATGVLTGTSSCFMMPLSPPPFLHYCSRYSFVTPFSNGAGSKMYHWFAKRHVDHNILDCSEHRDPLQPYLSEKPEKMEGGDKYWNVLAFGDLRSFAACNKANLASVRSLVSTWPEEIREFLKTWCSETSDPIVFAAARLRSEVTKKCVMIPPARFQACHLSYNSVANKLEGQPWSHVSLNGISQSEDLINNLNCDIGYLNSDSAGLLDIDLGTWTELPSMPDSRFNPGIFRVGSKIYVFMDDQRLRDIMPTLCYDLDQHEWVESGLDLPPSIRVLKSVTVLSDGHVLVTGVTHEHNIDAVFKLNVATGQWIRLPNLPLDYGDDYYFSNGPDGMLVVFNRGYWAFLRTMNSEAWEDYPDLRGAGLRAFWFERAFMSNKVEVFAGNRWVDLPAATINGMKLILSNYNIVR</sequence>
<dbReference type="Proteomes" id="UP001530400">
    <property type="component" value="Unassembled WGS sequence"/>
</dbReference>
<gene>
    <name evidence="2" type="ORF">ACHAWO_003406</name>
</gene>
<evidence type="ECO:0000256" key="1">
    <source>
        <dbReference type="SAM" id="Phobius"/>
    </source>
</evidence>
<evidence type="ECO:0000313" key="3">
    <source>
        <dbReference type="Proteomes" id="UP001530400"/>
    </source>
</evidence>
<keyword evidence="1" id="KW-0472">Membrane</keyword>
<feature type="transmembrane region" description="Helical" evidence="1">
    <location>
        <begin position="12"/>
        <end position="35"/>
    </location>
</feature>
<organism evidence="2 3">
    <name type="scientific">Cyclotella atomus</name>
    <dbReference type="NCBI Taxonomy" id="382360"/>
    <lineage>
        <taxon>Eukaryota</taxon>
        <taxon>Sar</taxon>
        <taxon>Stramenopiles</taxon>
        <taxon>Ochrophyta</taxon>
        <taxon>Bacillariophyta</taxon>
        <taxon>Coscinodiscophyceae</taxon>
        <taxon>Thalassiosirophycidae</taxon>
        <taxon>Stephanodiscales</taxon>
        <taxon>Stephanodiscaceae</taxon>
        <taxon>Cyclotella</taxon>
    </lineage>
</organism>
<dbReference type="InterPro" id="IPR044845">
    <property type="entry name" value="HPAT/SRGT1-like"/>
</dbReference>
<proteinExistence type="predicted"/>
<keyword evidence="1" id="KW-1133">Transmembrane helix</keyword>
<accession>A0ABD3QFD1</accession>
<dbReference type="AlphaFoldDB" id="A0ABD3QFD1"/>